<gene>
    <name evidence="6" type="ORF">NEOCIP111885_02559</name>
</gene>
<feature type="transmembrane region" description="Helical" evidence="5">
    <location>
        <begin position="116"/>
        <end position="141"/>
    </location>
</feature>
<evidence type="ECO:0000313" key="6">
    <source>
        <dbReference type="EMBL" id="CAG9608841.1"/>
    </source>
</evidence>
<dbReference type="GO" id="GO:0009403">
    <property type="term" value="P:toxin biosynthetic process"/>
    <property type="evidence" value="ECO:0007669"/>
    <property type="project" value="InterPro"/>
</dbReference>
<evidence type="ECO:0000256" key="4">
    <source>
        <dbReference type="ARBA" id="ARBA00023136"/>
    </source>
</evidence>
<feature type="transmembrane region" description="Helical" evidence="5">
    <location>
        <begin position="77"/>
        <end position="95"/>
    </location>
</feature>
<evidence type="ECO:0000256" key="3">
    <source>
        <dbReference type="ARBA" id="ARBA00022989"/>
    </source>
</evidence>
<dbReference type="PANTHER" id="PTHR37306:SF1">
    <property type="entry name" value="COLICIN V PRODUCTION PROTEIN"/>
    <property type="match status" value="1"/>
</dbReference>
<dbReference type="RefSeq" id="WP_230497085.1">
    <property type="nucleotide sequence ID" value="NZ_CAKJTG010000013.1"/>
</dbReference>
<keyword evidence="3 5" id="KW-1133">Transmembrane helix</keyword>
<evidence type="ECO:0000313" key="7">
    <source>
        <dbReference type="Proteomes" id="UP000789845"/>
    </source>
</evidence>
<keyword evidence="4 5" id="KW-0472">Membrane</keyword>
<evidence type="ECO:0008006" key="8">
    <source>
        <dbReference type="Google" id="ProtNLM"/>
    </source>
</evidence>
<dbReference type="AlphaFoldDB" id="A0A9C7GA68"/>
<organism evidence="6 7">
    <name type="scientific">Pseudoneobacillus rhizosphaerae</name>
    <dbReference type="NCBI Taxonomy" id="2880968"/>
    <lineage>
        <taxon>Bacteria</taxon>
        <taxon>Bacillati</taxon>
        <taxon>Bacillota</taxon>
        <taxon>Bacilli</taxon>
        <taxon>Bacillales</taxon>
        <taxon>Bacillaceae</taxon>
        <taxon>Pseudoneobacillus</taxon>
    </lineage>
</organism>
<feature type="transmembrane region" description="Helical" evidence="5">
    <location>
        <begin position="21"/>
        <end position="43"/>
    </location>
</feature>
<keyword evidence="2 5" id="KW-0812">Transmembrane</keyword>
<comment type="subcellular location">
    <subcellularLocation>
        <location evidence="1">Membrane</location>
        <topology evidence="1">Multi-pass membrane protein</topology>
    </subcellularLocation>
</comment>
<dbReference type="InterPro" id="IPR003825">
    <property type="entry name" value="Colicin-V_CvpA"/>
</dbReference>
<reference evidence="6" key="1">
    <citation type="submission" date="2021-10" db="EMBL/GenBank/DDBJ databases">
        <authorList>
            <person name="Criscuolo A."/>
        </authorList>
    </citation>
    <scope>NUCLEOTIDE SEQUENCE</scope>
    <source>
        <strain evidence="6">CIP111885</strain>
    </source>
</reference>
<name>A0A9C7GA68_9BACI</name>
<protein>
    <recommendedName>
        <fullName evidence="8">CvpA family protein</fullName>
    </recommendedName>
</protein>
<dbReference type="GO" id="GO:0016020">
    <property type="term" value="C:membrane"/>
    <property type="evidence" value="ECO:0007669"/>
    <property type="project" value="UniProtKB-SubCell"/>
</dbReference>
<dbReference type="Proteomes" id="UP000789845">
    <property type="component" value="Unassembled WGS sequence"/>
</dbReference>
<accession>A0A9C7GA68</accession>
<dbReference type="PANTHER" id="PTHR37306">
    <property type="entry name" value="COLICIN V PRODUCTION PROTEIN"/>
    <property type="match status" value="1"/>
</dbReference>
<keyword evidence="7" id="KW-1185">Reference proteome</keyword>
<sequence>MLDLAILVIFLIGFFVGLKRGLILQFIHLTGFIVAFIVAATYYDNLAPKLTLWVPYPNLGTETALHNIFNGESFETAYYRAIAFAAIFFLVKIFLQIIGTMLDFIAHIPVIKQLNVWAGGILGLVEVYLLIFIVLYIAALLPIEFIQSPIKDSTIAQSIIKNTPIFSKQIKEMWFNYIATRG</sequence>
<dbReference type="Pfam" id="PF02674">
    <property type="entry name" value="Colicin_V"/>
    <property type="match status" value="1"/>
</dbReference>
<dbReference type="EMBL" id="CAKJTG010000013">
    <property type="protein sequence ID" value="CAG9608841.1"/>
    <property type="molecule type" value="Genomic_DNA"/>
</dbReference>
<comment type="caution">
    <text evidence="6">The sequence shown here is derived from an EMBL/GenBank/DDBJ whole genome shotgun (WGS) entry which is preliminary data.</text>
</comment>
<evidence type="ECO:0000256" key="5">
    <source>
        <dbReference type="SAM" id="Phobius"/>
    </source>
</evidence>
<evidence type="ECO:0000256" key="2">
    <source>
        <dbReference type="ARBA" id="ARBA00022692"/>
    </source>
</evidence>
<proteinExistence type="predicted"/>
<evidence type="ECO:0000256" key="1">
    <source>
        <dbReference type="ARBA" id="ARBA00004141"/>
    </source>
</evidence>